<organism evidence="2 3">
    <name type="scientific">bacterium (Candidatus Blackallbacteria) CG17_big_fil_post_rev_8_21_14_2_50_48_46</name>
    <dbReference type="NCBI Taxonomy" id="2014261"/>
    <lineage>
        <taxon>Bacteria</taxon>
        <taxon>Candidatus Blackallbacteria</taxon>
    </lineage>
</organism>
<accession>A0A2M7G4I5</accession>
<name>A0A2M7G4I5_9BACT</name>
<feature type="domain" description="SH3b" evidence="1">
    <location>
        <begin position="261"/>
        <end position="328"/>
    </location>
</feature>
<dbReference type="PROSITE" id="PS51781">
    <property type="entry name" value="SH3B"/>
    <property type="match status" value="2"/>
</dbReference>
<reference evidence="2 3" key="1">
    <citation type="submission" date="2017-09" db="EMBL/GenBank/DDBJ databases">
        <title>Depth-based differentiation of microbial function through sediment-hosted aquifers and enrichment of novel symbionts in the deep terrestrial subsurface.</title>
        <authorList>
            <person name="Probst A.J."/>
            <person name="Ladd B."/>
            <person name="Jarett J.K."/>
            <person name="Geller-Mcgrath D.E."/>
            <person name="Sieber C.M."/>
            <person name="Emerson J.B."/>
            <person name="Anantharaman K."/>
            <person name="Thomas B.C."/>
            <person name="Malmstrom R."/>
            <person name="Stieglmeier M."/>
            <person name="Klingl A."/>
            <person name="Woyke T."/>
            <person name="Ryan C.M."/>
            <person name="Banfield J.F."/>
        </authorList>
    </citation>
    <scope>NUCLEOTIDE SEQUENCE [LARGE SCALE GENOMIC DNA]</scope>
    <source>
        <strain evidence="2">CG17_big_fil_post_rev_8_21_14_2_50_48_46</strain>
    </source>
</reference>
<dbReference type="AlphaFoldDB" id="A0A2M7G4I5"/>
<dbReference type="PANTHER" id="PTHR34408:SF1">
    <property type="entry name" value="GLYCOSYL HYDROLASE FAMILY 19 DOMAIN-CONTAINING PROTEIN HI_1415"/>
    <property type="match status" value="1"/>
</dbReference>
<evidence type="ECO:0000259" key="1">
    <source>
        <dbReference type="PROSITE" id="PS51781"/>
    </source>
</evidence>
<dbReference type="PANTHER" id="PTHR34408">
    <property type="entry name" value="FAMILY PROTEIN, PUTATIVE-RELATED"/>
    <property type="match status" value="1"/>
</dbReference>
<evidence type="ECO:0000313" key="2">
    <source>
        <dbReference type="EMBL" id="PIW16826.1"/>
    </source>
</evidence>
<dbReference type="Gene3D" id="2.30.30.40">
    <property type="entry name" value="SH3 Domains"/>
    <property type="match status" value="2"/>
</dbReference>
<dbReference type="InterPro" id="IPR003646">
    <property type="entry name" value="SH3-like_bac-type"/>
</dbReference>
<dbReference type="InterPro" id="IPR052354">
    <property type="entry name" value="Cell_Wall_Dynamics_Protein"/>
</dbReference>
<dbReference type="EMBL" id="PFFQ01000034">
    <property type="protein sequence ID" value="PIW16826.1"/>
    <property type="molecule type" value="Genomic_DNA"/>
</dbReference>
<proteinExistence type="predicted"/>
<gene>
    <name evidence="2" type="ORF">COW36_11125</name>
</gene>
<sequence>MNQPPISQETTSPANMLAHYHKSANEFYMAGNYRQALKELKQALSYASTEQDIEVIESNMRTISQLVQEEEVNTMESPESTVEEQGNEMPLYQNKMLLLTILVGLICLTPIVMKCIEIFTPKPVAQVQQETPASTTPQKTEATETVSTANQAVAPVVPEGMITGNGVALRSEASTQSAALTRLSQNEKVEILEDKSQNAGGYVWSKIKTTSGLTGWVSASFITQQTTEPAVQPIAENTQATPTETTTLDQTPASSLPASSAATKKINAAGVSFRSGPSVSQALITTLPAQTEIEVLQSATVTADGLTWSQIKTSQGTVGWVASKYITE</sequence>
<feature type="domain" description="SH3b" evidence="1">
    <location>
        <begin position="157"/>
        <end position="226"/>
    </location>
</feature>
<evidence type="ECO:0000313" key="3">
    <source>
        <dbReference type="Proteomes" id="UP000231019"/>
    </source>
</evidence>
<dbReference type="Proteomes" id="UP000231019">
    <property type="component" value="Unassembled WGS sequence"/>
</dbReference>
<comment type="caution">
    <text evidence="2">The sequence shown here is derived from an EMBL/GenBank/DDBJ whole genome shotgun (WGS) entry which is preliminary data.</text>
</comment>
<dbReference type="SMART" id="SM00287">
    <property type="entry name" value="SH3b"/>
    <property type="match status" value="2"/>
</dbReference>
<protein>
    <recommendedName>
        <fullName evidence="1">SH3b domain-containing protein</fullName>
    </recommendedName>
</protein>
<dbReference type="Pfam" id="PF08239">
    <property type="entry name" value="SH3_3"/>
    <property type="match status" value="2"/>
</dbReference>